<evidence type="ECO:0008006" key="2">
    <source>
        <dbReference type="Google" id="ProtNLM"/>
    </source>
</evidence>
<dbReference type="EMBL" id="HBKP01013134">
    <property type="protein sequence ID" value="CAE2221500.1"/>
    <property type="molecule type" value="Transcribed_RNA"/>
</dbReference>
<dbReference type="AlphaFoldDB" id="A0A7S4I8L5"/>
<dbReference type="Gene3D" id="2.60.40.790">
    <property type="match status" value="1"/>
</dbReference>
<evidence type="ECO:0000313" key="1">
    <source>
        <dbReference type="EMBL" id="CAE2221500.1"/>
    </source>
</evidence>
<sequence length="469" mass="53407">MVFASMQVKEFLLPLLDRGIPSWAIDEAAICAPKCSNKLNRPLVLVESVLEEIAEIFKSFEWDFLSTEERNVVLRQLIKPMLAVKTPQEIVEFERAFLSVHKRKKQAKPHTIIYSLLKDIKVLIKDNFPQNITNQQIDPQFSRDVTKQLRTLRNLLEDHQHCNEEVFISTPGTSTATYRDPEAKALHQSSITNNTPKSSSNLHLLRLSRVGTELDILESSNNIVSESVSDIRRRSMDHSEPLPLSLHESLKENEKTLSHITEAAMESLITAEAIKVAPSDVSTSTVKRKRLKHASSLLKKNVEALTVEVKPSEKKANRLETIRKKVEEKKATEKKYLDNAWKTLTFTPRFNTETTTTQYLIRAHLVCLKVSDLSVRVKKSTREIFVDGICIPSEEQIEILRMKCMQTDVSILPKIPSTPRKKFKPLLKEAEGRFGKFYFVAKLPQKAALSNVSVQYSSPILTIQIPKSE</sequence>
<proteinExistence type="predicted"/>
<accession>A0A7S4I8L5</accession>
<reference evidence="1" key="1">
    <citation type="submission" date="2021-01" db="EMBL/GenBank/DDBJ databases">
        <authorList>
            <person name="Corre E."/>
            <person name="Pelletier E."/>
            <person name="Niang G."/>
            <person name="Scheremetjew M."/>
            <person name="Finn R."/>
            <person name="Kale V."/>
            <person name="Holt S."/>
            <person name="Cochrane G."/>
            <person name="Meng A."/>
            <person name="Brown T."/>
            <person name="Cohen L."/>
        </authorList>
    </citation>
    <scope>NUCLEOTIDE SEQUENCE</scope>
    <source>
        <strain evidence="1">DIVA3 518/3/11/1/6</strain>
    </source>
</reference>
<protein>
    <recommendedName>
        <fullName evidence="2">SHSP domain-containing protein</fullName>
    </recommendedName>
</protein>
<name>A0A7S4I8L5_9EUKA</name>
<gene>
    <name evidence="1" type="ORF">VSP0166_LOCUS9296</name>
</gene>
<organism evidence="1">
    <name type="scientific">Vannella robusta</name>
    <dbReference type="NCBI Taxonomy" id="1487602"/>
    <lineage>
        <taxon>Eukaryota</taxon>
        <taxon>Amoebozoa</taxon>
        <taxon>Discosea</taxon>
        <taxon>Flabellinia</taxon>
        <taxon>Vannellidae</taxon>
        <taxon>Vannella</taxon>
    </lineage>
</organism>
<dbReference type="InterPro" id="IPR008978">
    <property type="entry name" value="HSP20-like_chaperone"/>
</dbReference>